<proteinExistence type="predicted"/>
<sequence>MPTLYSMKSGQEEDFHPRTHDVICWDGQLFLLALTEFDWTDIVGAGGRLSVWPQKCTIVVSFAIVTSSASS</sequence>
<gene>
    <name evidence="1" type="ORF">MARPO_0112s0018</name>
</gene>
<dbReference type="Gramene" id="Mp4g09170.1">
    <property type="protein sequence ID" value="Mp4g09170.1.cds1"/>
    <property type="gene ID" value="Mp4g09170"/>
</dbReference>
<accession>A0A2R6WBY7</accession>
<dbReference type="AlphaFoldDB" id="A0A2R6WBY7"/>
<dbReference type="EMBL" id="KZ772784">
    <property type="protein sequence ID" value="PTQ31360.1"/>
    <property type="molecule type" value="Genomic_DNA"/>
</dbReference>
<reference evidence="2" key="1">
    <citation type="journal article" date="2017" name="Cell">
        <title>Insights into land plant evolution garnered from the Marchantia polymorpha genome.</title>
        <authorList>
            <person name="Bowman J.L."/>
            <person name="Kohchi T."/>
            <person name="Yamato K.T."/>
            <person name="Jenkins J."/>
            <person name="Shu S."/>
            <person name="Ishizaki K."/>
            <person name="Yamaoka S."/>
            <person name="Nishihama R."/>
            <person name="Nakamura Y."/>
            <person name="Berger F."/>
            <person name="Adam C."/>
            <person name="Aki S.S."/>
            <person name="Althoff F."/>
            <person name="Araki T."/>
            <person name="Arteaga-Vazquez M.A."/>
            <person name="Balasubrmanian S."/>
            <person name="Barry K."/>
            <person name="Bauer D."/>
            <person name="Boehm C.R."/>
            <person name="Briginshaw L."/>
            <person name="Caballero-Perez J."/>
            <person name="Catarino B."/>
            <person name="Chen F."/>
            <person name="Chiyoda S."/>
            <person name="Chovatia M."/>
            <person name="Davies K.M."/>
            <person name="Delmans M."/>
            <person name="Demura T."/>
            <person name="Dierschke T."/>
            <person name="Dolan L."/>
            <person name="Dorantes-Acosta A.E."/>
            <person name="Eklund D.M."/>
            <person name="Florent S.N."/>
            <person name="Flores-Sandoval E."/>
            <person name="Fujiyama A."/>
            <person name="Fukuzawa H."/>
            <person name="Galik B."/>
            <person name="Grimanelli D."/>
            <person name="Grimwood J."/>
            <person name="Grossniklaus U."/>
            <person name="Hamada T."/>
            <person name="Haseloff J."/>
            <person name="Hetherington A.J."/>
            <person name="Higo A."/>
            <person name="Hirakawa Y."/>
            <person name="Hundley H.N."/>
            <person name="Ikeda Y."/>
            <person name="Inoue K."/>
            <person name="Inoue S.I."/>
            <person name="Ishida S."/>
            <person name="Jia Q."/>
            <person name="Kakita M."/>
            <person name="Kanazawa T."/>
            <person name="Kawai Y."/>
            <person name="Kawashima T."/>
            <person name="Kennedy M."/>
            <person name="Kinose K."/>
            <person name="Kinoshita T."/>
            <person name="Kohara Y."/>
            <person name="Koide E."/>
            <person name="Komatsu K."/>
            <person name="Kopischke S."/>
            <person name="Kubo M."/>
            <person name="Kyozuka J."/>
            <person name="Lagercrantz U."/>
            <person name="Lin S.S."/>
            <person name="Lindquist E."/>
            <person name="Lipzen A.M."/>
            <person name="Lu C.W."/>
            <person name="De Luna E."/>
            <person name="Martienssen R.A."/>
            <person name="Minamino N."/>
            <person name="Mizutani M."/>
            <person name="Mizutani M."/>
            <person name="Mochizuki N."/>
            <person name="Monte I."/>
            <person name="Mosher R."/>
            <person name="Nagasaki H."/>
            <person name="Nakagami H."/>
            <person name="Naramoto S."/>
            <person name="Nishitani K."/>
            <person name="Ohtani M."/>
            <person name="Okamoto T."/>
            <person name="Okumura M."/>
            <person name="Phillips J."/>
            <person name="Pollak B."/>
            <person name="Reinders A."/>
            <person name="Rovekamp M."/>
            <person name="Sano R."/>
            <person name="Sawa S."/>
            <person name="Schmid M.W."/>
            <person name="Shirakawa M."/>
            <person name="Solano R."/>
            <person name="Spunde A."/>
            <person name="Suetsugu N."/>
            <person name="Sugano S."/>
            <person name="Sugiyama A."/>
            <person name="Sun R."/>
            <person name="Suzuki Y."/>
            <person name="Takenaka M."/>
            <person name="Takezawa D."/>
            <person name="Tomogane H."/>
            <person name="Tsuzuki M."/>
            <person name="Ueda T."/>
            <person name="Umeda M."/>
            <person name="Ward J.M."/>
            <person name="Watanabe Y."/>
            <person name="Yazaki K."/>
            <person name="Yokoyama R."/>
            <person name="Yoshitake Y."/>
            <person name="Yotsui I."/>
            <person name="Zachgo S."/>
            <person name="Schmutz J."/>
        </authorList>
    </citation>
    <scope>NUCLEOTIDE SEQUENCE [LARGE SCALE GENOMIC DNA]</scope>
    <source>
        <strain evidence="2">Tak-1</strain>
    </source>
</reference>
<keyword evidence="2" id="KW-1185">Reference proteome</keyword>
<dbReference type="Proteomes" id="UP000244005">
    <property type="component" value="Unassembled WGS sequence"/>
</dbReference>
<evidence type="ECO:0000313" key="1">
    <source>
        <dbReference type="EMBL" id="PTQ31360.1"/>
    </source>
</evidence>
<organism evidence="1 2">
    <name type="scientific">Marchantia polymorpha</name>
    <name type="common">Common liverwort</name>
    <name type="synonym">Marchantia aquatica</name>
    <dbReference type="NCBI Taxonomy" id="3197"/>
    <lineage>
        <taxon>Eukaryota</taxon>
        <taxon>Viridiplantae</taxon>
        <taxon>Streptophyta</taxon>
        <taxon>Embryophyta</taxon>
        <taxon>Marchantiophyta</taxon>
        <taxon>Marchantiopsida</taxon>
        <taxon>Marchantiidae</taxon>
        <taxon>Marchantiales</taxon>
        <taxon>Marchantiaceae</taxon>
        <taxon>Marchantia</taxon>
    </lineage>
</organism>
<protein>
    <submittedName>
        <fullName evidence="1">Uncharacterized protein</fullName>
    </submittedName>
</protein>
<name>A0A2R6WBY7_MARPO</name>
<evidence type="ECO:0000313" key="2">
    <source>
        <dbReference type="Proteomes" id="UP000244005"/>
    </source>
</evidence>